<sequence>MMLFSSFSGLLILVCLGCALAQEKFPLIGYATLNGGTTGGVGGTETTVTTSAAFIAAVKGDAKKIVYFKVPIQLSSRAKIGSNTSVIGVGANAVITGSGLDVSSVSNVVIRNIVTRKIVGNDAISVKSSKNVWIDHCDFSSDLLSGFDYYDGLVDVTNGADYASLVGGNPDAKGETYHITYHHNFWENVSTRTPALRFSIAHVFNNYYKDVFAQAVHTRSGAQALIEYNVFRNVTEAISTYGKVIPQDSPNTSPDGDYEPDGFANERFNDFGGFPKNITKVGSLTSVPYAYTVTPLVDVMTVVNRDVGAGKI</sequence>
<keyword evidence="3 4" id="KW-0456">Lyase</keyword>
<proteinExistence type="inferred from homology"/>
<accession>A0ABR3GCQ0</accession>
<dbReference type="InterPro" id="IPR011050">
    <property type="entry name" value="Pectin_lyase_fold/virulence"/>
</dbReference>
<feature type="signal peptide" evidence="5">
    <location>
        <begin position="1"/>
        <end position="21"/>
    </location>
</feature>
<evidence type="ECO:0000256" key="1">
    <source>
        <dbReference type="ARBA" id="ARBA00010980"/>
    </source>
</evidence>
<dbReference type="SMART" id="SM00656">
    <property type="entry name" value="Amb_all"/>
    <property type="match status" value="1"/>
</dbReference>
<reference evidence="7 8" key="1">
    <citation type="submission" date="2024-02" db="EMBL/GenBank/DDBJ databases">
        <title>Discinaceae phylogenomics.</title>
        <authorList>
            <person name="Dirks A.C."/>
            <person name="James T.Y."/>
        </authorList>
    </citation>
    <scope>NUCLEOTIDE SEQUENCE [LARGE SCALE GENOMIC DNA]</scope>
    <source>
        <strain evidence="7 8">ACD0624</strain>
    </source>
</reference>
<keyword evidence="4" id="KW-0624">Polysaccharide degradation</keyword>
<evidence type="ECO:0000256" key="3">
    <source>
        <dbReference type="ARBA" id="ARBA00023239"/>
    </source>
</evidence>
<name>A0ABR3GCQ0_9PEZI</name>
<keyword evidence="8" id="KW-1185">Reference proteome</keyword>
<gene>
    <name evidence="7" type="ORF">Q9L58_007352</name>
</gene>
<dbReference type="Pfam" id="PF00544">
    <property type="entry name" value="Pectate_lyase_4"/>
    <property type="match status" value="1"/>
</dbReference>
<dbReference type="PANTHER" id="PTHR31683">
    <property type="entry name" value="PECTATE LYASE 18-RELATED"/>
    <property type="match status" value="1"/>
</dbReference>
<organism evidence="7 8">
    <name type="scientific">Discina gigas</name>
    <dbReference type="NCBI Taxonomy" id="1032678"/>
    <lineage>
        <taxon>Eukaryota</taxon>
        <taxon>Fungi</taxon>
        <taxon>Dikarya</taxon>
        <taxon>Ascomycota</taxon>
        <taxon>Pezizomycotina</taxon>
        <taxon>Pezizomycetes</taxon>
        <taxon>Pezizales</taxon>
        <taxon>Discinaceae</taxon>
        <taxon>Discina</taxon>
    </lineage>
</organism>
<dbReference type="EMBL" id="JBBBZM010000115">
    <property type="protein sequence ID" value="KAL0633748.1"/>
    <property type="molecule type" value="Genomic_DNA"/>
</dbReference>
<keyword evidence="2 5" id="KW-0732">Signal</keyword>
<keyword evidence="4" id="KW-0964">Secreted</keyword>
<evidence type="ECO:0000313" key="7">
    <source>
        <dbReference type="EMBL" id="KAL0633748.1"/>
    </source>
</evidence>
<evidence type="ECO:0000256" key="4">
    <source>
        <dbReference type="RuleBase" id="RU361173"/>
    </source>
</evidence>
<dbReference type="PANTHER" id="PTHR31683:SF18">
    <property type="entry name" value="PECTATE LYASE 21-RELATED"/>
    <property type="match status" value="1"/>
</dbReference>
<evidence type="ECO:0000259" key="6">
    <source>
        <dbReference type="SMART" id="SM00656"/>
    </source>
</evidence>
<feature type="domain" description="Pectate lyase" evidence="6">
    <location>
        <begin position="41"/>
        <end position="237"/>
    </location>
</feature>
<evidence type="ECO:0000256" key="2">
    <source>
        <dbReference type="ARBA" id="ARBA00022729"/>
    </source>
</evidence>
<dbReference type="Gene3D" id="2.160.20.10">
    <property type="entry name" value="Single-stranded right-handed beta-helix, Pectin lyase-like"/>
    <property type="match status" value="1"/>
</dbReference>
<keyword evidence="4" id="KW-0119">Carbohydrate metabolism</keyword>
<comment type="similarity">
    <text evidence="1 4">Belongs to the polysaccharide lyase 1 family.</text>
</comment>
<evidence type="ECO:0000313" key="8">
    <source>
        <dbReference type="Proteomes" id="UP001447188"/>
    </source>
</evidence>
<comment type="subcellular location">
    <subcellularLocation>
        <location evidence="4">Secreted</location>
    </subcellularLocation>
</comment>
<protein>
    <recommendedName>
        <fullName evidence="6">Pectate lyase domain-containing protein</fullName>
    </recommendedName>
</protein>
<comment type="caution">
    <text evidence="7">The sequence shown here is derived from an EMBL/GenBank/DDBJ whole genome shotgun (WGS) entry which is preliminary data.</text>
</comment>
<evidence type="ECO:0000256" key="5">
    <source>
        <dbReference type="SAM" id="SignalP"/>
    </source>
</evidence>
<dbReference type="InterPro" id="IPR012334">
    <property type="entry name" value="Pectin_lyas_fold"/>
</dbReference>
<dbReference type="InterPro" id="IPR002022">
    <property type="entry name" value="Pec_lyase"/>
</dbReference>
<feature type="chain" id="PRO_5045163388" description="Pectate lyase domain-containing protein" evidence="5">
    <location>
        <begin position="22"/>
        <end position="312"/>
    </location>
</feature>
<dbReference type="Proteomes" id="UP001447188">
    <property type="component" value="Unassembled WGS sequence"/>
</dbReference>
<dbReference type="InterPro" id="IPR045032">
    <property type="entry name" value="PEL"/>
</dbReference>
<dbReference type="SUPFAM" id="SSF51126">
    <property type="entry name" value="Pectin lyase-like"/>
    <property type="match status" value="1"/>
</dbReference>